<dbReference type="PANTHER" id="PTHR16047:SF7">
    <property type="entry name" value="E3 UBIQUITIN-PROTEIN LIGASE RFWD3"/>
    <property type="match status" value="1"/>
</dbReference>
<dbReference type="GO" id="GO:0036297">
    <property type="term" value="P:interstrand cross-link repair"/>
    <property type="evidence" value="ECO:0007669"/>
    <property type="project" value="InterPro"/>
</dbReference>
<dbReference type="PANTHER" id="PTHR16047">
    <property type="entry name" value="RFWD3 PROTEIN"/>
    <property type="match status" value="1"/>
</dbReference>
<protein>
    <recommendedName>
        <fullName evidence="4">RING-type E3 ubiquitin transferase</fullName>
        <ecNumber evidence="4">2.3.2.27</ecNumber>
    </recommendedName>
</protein>
<feature type="domain" description="RING-type" evidence="18">
    <location>
        <begin position="199"/>
        <end position="248"/>
    </location>
</feature>
<keyword evidence="10 16" id="KW-0479">Metal-binding</keyword>
<keyword evidence="9" id="KW-0227">DNA damage</keyword>
<evidence type="ECO:0000256" key="6">
    <source>
        <dbReference type="ARBA" id="ARBA00022574"/>
    </source>
</evidence>
<feature type="region of interest" description="Disordered" evidence="17">
    <location>
        <begin position="1"/>
        <end position="50"/>
    </location>
</feature>
<dbReference type="Proteomes" id="UP000001819">
    <property type="component" value="Chromosome X"/>
</dbReference>
<dbReference type="InterPro" id="IPR001841">
    <property type="entry name" value="Znf_RING"/>
</dbReference>
<feature type="compositionally biased region" description="Acidic residues" evidence="17">
    <location>
        <begin position="1"/>
        <end position="42"/>
    </location>
</feature>
<evidence type="ECO:0000256" key="10">
    <source>
        <dbReference type="ARBA" id="ARBA00022771"/>
    </source>
</evidence>
<keyword evidence="12" id="KW-0862">Zinc</keyword>
<evidence type="ECO:0000256" key="14">
    <source>
        <dbReference type="ARBA" id="ARBA00023242"/>
    </source>
</evidence>
<comment type="catalytic activity">
    <reaction evidence="1">
        <text>S-ubiquitinyl-[E2 ubiquitin-conjugating enzyme]-L-cysteine + [acceptor protein]-L-lysine = [E2 ubiquitin-conjugating enzyme]-L-cysteine + N(6)-ubiquitinyl-[acceptor protein]-L-lysine.</text>
        <dbReference type="EC" id="2.3.2.27"/>
    </reaction>
</comment>
<keyword evidence="5" id="KW-0963">Cytoplasm</keyword>
<evidence type="ECO:0000256" key="2">
    <source>
        <dbReference type="ARBA" id="ARBA00004496"/>
    </source>
</evidence>
<dbReference type="InParanoid" id="A0A6I8UBC1"/>
<evidence type="ECO:0000256" key="5">
    <source>
        <dbReference type="ARBA" id="ARBA00022490"/>
    </source>
</evidence>
<keyword evidence="8" id="KW-0677">Repeat</keyword>
<evidence type="ECO:0000259" key="18">
    <source>
        <dbReference type="PROSITE" id="PS50089"/>
    </source>
</evidence>
<reference evidence="20" key="1">
    <citation type="submission" date="2025-08" db="UniProtKB">
        <authorList>
            <consortium name="RefSeq"/>
        </authorList>
    </citation>
    <scope>IDENTIFICATION</scope>
    <source>
        <strain evidence="20">MV-25-SWS-2005</strain>
        <tissue evidence="20">Whole body</tissue>
    </source>
</reference>
<dbReference type="ExpressionAtlas" id="A0A6I8UBC1">
    <property type="expression patterns" value="baseline"/>
</dbReference>
<feature type="region of interest" description="Disordered" evidence="17">
    <location>
        <begin position="130"/>
        <end position="168"/>
    </location>
</feature>
<dbReference type="EC" id="2.3.2.27" evidence="4"/>
<dbReference type="Gene3D" id="2.130.10.10">
    <property type="entry name" value="YVTN repeat-like/Quinoprotein amine dehydrogenase"/>
    <property type="match status" value="1"/>
</dbReference>
<evidence type="ECO:0000256" key="8">
    <source>
        <dbReference type="ARBA" id="ARBA00022737"/>
    </source>
</evidence>
<keyword evidence="6" id="KW-0853">WD repeat</keyword>
<dbReference type="InterPro" id="IPR013083">
    <property type="entry name" value="Znf_RING/FYVE/PHD"/>
</dbReference>
<accession>A0A6I8UBC1</accession>
<keyword evidence="19" id="KW-1185">Reference proteome</keyword>
<dbReference type="GO" id="GO:0005737">
    <property type="term" value="C:cytoplasm"/>
    <property type="evidence" value="ECO:0007669"/>
    <property type="project" value="UniProtKB-SubCell"/>
</dbReference>
<name>A0A6I8UBC1_DROPS</name>
<dbReference type="Pfam" id="PF23419">
    <property type="entry name" value="WD40_RFWD3"/>
    <property type="match status" value="1"/>
</dbReference>
<evidence type="ECO:0000256" key="3">
    <source>
        <dbReference type="ARBA" id="ARBA00004906"/>
    </source>
</evidence>
<proteinExistence type="predicted"/>
<dbReference type="SMART" id="SM00184">
    <property type="entry name" value="RING"/>
    <property type="match status" value="1"/>
</dbReference>
<dbReference type="SUPFAM" id="SSF57850">
    <property type="entry name" value="RING/U-box"/>
    <property type="match status" value="1"/>
</dbReference>
<dbReference type="Pfam" id="PF13639">
    <property type="entry name" value="zf-RING_2"/>
    <property type="match status" value="1"/>
</dbReference>
<dbReference type="FunCoup" id="A0A6I8UBC1">
    <property type="interactions" value="1591"/>
</dbReference>
<evidence type="ECO:0000313" key="19">
    <source>
        <dbReference type="Proteomes" id="UP000001819"/>
    </source>
</evidence>
<evidence type="ECO:0000256" key="7">
    <source>
        <dbReference type="ARBA" id="ARBA00022679"/>
    </source>
</evidence>
<evidence type="ECO:0000256" key="17">
    <source>
        <dbReference type="SAM" id="MobiDB-lite"/>
    </source>
</evidence>
<comment type="subcellular location">
    <subcellularLocation>
        <location evidence="2">Cytoplasm</location>
    </subcellularLocation>
    <subcellularLocation>
        <location evidence="15">Nucleus</location>
        <location evidence="15">Nuclear body</location>
    </subcellularLocation>
</comment>
<dbReference type="PROSITE" id="PS50089">
    <property type="entry name" value="ZF_RING_2"/>
    <property type="match status" value="1"/>
</dbReference>
<keyword evidence="14" id="KW-0539">Nucleus</keyword>
<evidence type="ECO:0000256" key="16">
    <source>
        <dbReference type="PROSITE-ProRule" id="PRU00175"/>
    </source>
</evidence>
<evidence type="ECO:0000256" key="15">
    <source>
        <dbReference type="ARBA" id="ARBA00034306"/>
    </source>
</evidence>
<dbReference type="KEGG" id="dpo:4812172"/>
<dbReference type="GO" id="GO:0061630">
    <property type="term" value="F:ubiquitin protein ligase activity"/>
    <property type="evidence" value="ECO:0007669"/>
    <property type="project" value="UniProtKB-EC"/>
</dbReference>
<keyword evidence="7" id="KW-0808">Transferase</keyword>
<dbReference type="GO" id="GO:0016604">
    <property type="term" value="C:nuclear body"/>
    <property type="evidence" value="ECO:0007669"/>
    <property type="project" value="UniProtKB-SubCell"/>
</dbReference>
<dbReference type="InterPro" id="IPR056527">
    <property type="entry name" value="WD40_RFWD3"/>
</dbReference>
<feature type="region of interest" description="Disordered" evidence="17">
    <location>
        <begin position="174"/>
        <end position="193"/>
    </location>
</feature>
<dbReference type="CDD" id="cd16450">
    <property type="entry name" value="mRING-C3HGC3_RFWD3"/>
    <property type="match status" value="1"/>
</dbReference>
<evidence type="ECO:0000256" key="9">
    <source>
        <dbReference type="ARBA" id="ARBA00022763"/>
    </source>
</evidence>
<dbReference type="GO" id="GO:0008270">
    <property type="term" value="F:zinc ion binding"/>
    <property type="evidence" value="ECO:0007669"/>
    <property type="project" value="UniProtKB-KW"/>
</dbReference>
<keyword evidence="13" id="KW-0234">DNA repair</keyword>
<dbReference type="RefSeq" id="XP_001352825.3">
    <property type="nucleotide sequence ID" value="XM_001352789.4"/>
</dbReference>
<dbReference type="SUPFAM" id="SSF50978">
    <property type="entry name" value="WD40 repeat-like"/>
    <property type="match status" value="1"/>
</dbReference>
<comment type="pathway">
    <text evidence="3">Protein modification; protein ubiquitination.</text>
</comment>
<dbReference type="AlphaFoldDB" id="A0A6I8UBC1"/>
<dbReference type="InterPro" id="IPR015943">
    <property type="entry name" value="WD40/YVTN_repeat-like_dom_sf"/>
</dbReference>
<organism evidence="19 20">
    <name type="scientific">Drosophila pseudoobscura pseudoobscura</name>
    <name type="common">Fruit fly</name>
    <dbReference type="NCBI Taxonomy" id="46245"/>
    <lineage>
        <taxon>Eukaryota</taxon>
        <taxon>Metazoa</taxon>
        <taxon>Ecdysozoa</taxon>
        <taxon>Arthropoda</taxon>
        <taxon>Hexapoda</taxon>
        <taxon>Insecta</taxon>
        <taxon>Pterygota</taxon>
        <taxon>Neoptera</taxon>
        <taxon>Endopterygota</taxon>
        <taxon>Diptera</taxon>
        <taxon>Brachycera</taxon>
        <taxon>Muscomorpha</taxon>
        <taxon>Ephydroidea</taxon>
        <taxon>Drosophilidae</taxon>
        <taxon>Drosophila</taxon>
        <taxon>Sophophora</taxon>
    </lineage>
</organism>
<sequence>MSHEESDDSWEQVADTDDDATADADADDDATADAEAYSEESQESLQPVVRRQNWQRFITQYPELAMVGGLPVELQQLEVLLDPGLSALAVLAPLERRDGDGEDDAQQAAAADDAANDVEVLEAELNALEEDAEPQPQPTSPPTNSQRAPGQGDIINLETPSPPKKRKRLCAADKSLTKTPEPTKAPAPPQVDEDDGLTCPICLDSWEMSGDHRLVSLRCGHLFGEECIRRWLAESQRQSSVKVCPQCKSKATYKDIRHLYAKRIVVVDTEIRDQLEEERRRNHILATELSAAKLAHFVTSDKLLQTKKKYDQLVALTEGTGGRGAFSVLSDAAKKRPIQQLPMHRLYMEKNFEITRDPGCRVMHFSSKHSLLMASQKSGQSLFPGYGVRFIDPLNFQPLHFLYTTAMLVRDISFSDSKQLLAVSSRESKIKLFDVRTKLQSCMVSAMDKTLWACGFDRNDRDNYLYGGDLRGGAYIYDLRFPDSILGQYQANENFSPVIHIEAVPPNKTFPYGGFLVCQLSALSFYEYVSAGEVAQATRLNVDGPFLSMQYDHVQDTLLISARSNPNSPNSRFILGQLDKIEDIPVFRARVTIFGPPATPIMTRPTQLGVEDNTLIVGYLQNNKQLMLHDVRREERVQTMPVNEVIYDFCPVSNSIGSYLAALTDNKCRVYKLNSTG</sequence>
<evidence type="ECO:0000256" key="1">
    <source>
        <dbReference type="ARBA" id="ARBA00000900"/>
    </source>
</evidence>
<gene>
    <name evidence="20" type="primary">mus302</name>
</gene>
<dbReference type="GO" id="GO:0016567">
    <property type="term" value="P:protein ubiquitination"/>
    <property type="evidence" value="ECO:0007669"/>
    <property type="project" value="InterPro"/>
</dbReference>
<dbReference type="Gene3D" id="3.30.40.10">
    <property type="entry name" value="Zinc/RING finger domain, C3HC4 (zinc finger)"/>
    <property type="match status" value="1"/>
</dbReference>
<keyword evidence="10 16" id="KW-0863">Zinc-finger</keyword>
<dbReference type="InterPro" id="IPR037381">
    <property type="entry name" value="RFWD3"/>
</dbReference>
<evidence type="ECO:0000256" key="4">
    <source>
        <dbReference type="ARBA" id="ARBA00012483"/>
    </source>
</evidence>
<evidence type="ECO:0000256" key="13">
    <source>
        <dbReference type="ARBA" id="ARBA00023204"/>
    </source>
</evidence>
<dbReference type="InterPro" id="IPR036322">
    <property type="entry name" value="WD40_repeat_dom_sf"/>
</dbReference>
<evidence type="ECO:0000256" key="11">
    <source>
        <dbReference type="ARBA" id="ARBA00022786"/>
    </source>
</evidence>
<keyword evidence="11" id="KW-0833">Ubl conjugation pathway</keyword>
<evidence type="ECO:0000313" key="20">
    <source>
        <dbReference type="RefSeq" id="XP_001352825.3"/>
    </source>
</evidence>
<evidence type="ECO:0000256" key="12">
    <source>
        <dbReference type="ARBA" id="ARBA00022833"/>
    </source>
</evidence>